<gene>
    <name evidence="1" type="ORF">IEQ34_020238</name>
</gene>
<organism evidence="1 2">
    <name type="scientific">Dendrobium chrysotoxum</name>
    <name type="common">Orchid</name>
    <dbReference type="NCBI Taxonomy" id="161865"/>
    <lineage>
        <taxon>Eukaryota</taxon>
        <taxon>Viridiplantae</taxon>
        <taxon>Streptophyta</taxon>
        <taxon>Embryophyta</taxon>
        <taxon>Tracheophyta</taxon>
        <taxon>Spermatophyta</taxon>
        <taxon>Magnoliopsida</taxon>
        <taxon>Liliopsida</taxon>
        <taxon>Asparagales</taxon>
        <taxon>Orchidaceae</taxon>
        <taxon>Epidendroideae</taxon>
        <taxon>Malaxideae</taxon>
        <taxon>Dendrobiinae</taxon>
        <taxon>Dendrobium</taxon>
    </lineage>
</organism>
<proteinExistence type="predicted"/>
<dbReference type="EMBL" id="JAGFBR010000018">
    <property type="protein sequence ID" value="KAH0449546.1"/>
    <property type="molecule type" value="Genomic_DNA"/>
</dbReference>
<dbReference type="Proteomes" id="UP000775213">
    <property type="component" value="Unassembled WGS sequence"/>
</dbReference>
<name>A0AAV7FZY9_DENCH</name>
<dbReference type="AlphaFoldDB" id="A0AAV7FZY9"/>
<keyword evidence="2" id="KW-1185">Reference proteome</keyword>
<sequence length="89" mass="10878">MQKESFGRVYRRRRLSGVELEGATRQEGYNILVAYMIRESHLRWFGHRKHRPYDGLIIRVDILDLIYVNKYKNRPKMTWLENITNIFSY</sequence>
<accession>A0AAV7FZY9</accession>
<comment type="caution">
    <text evidence="1">The sequence shown here is derived from an EMBL/GenBank/DDBJ whole genome shotgun (WGS) entry which is preliminary data.</text>
</comment>
<protein>
    <submittedName>
        <fullName evidence="1">Uncharacterized protein</fullName>
    </submittedName>
</protein>
<reference evidence="1 2" key="1">
    <citation type="journal article" date="2021" name="Hortic Res">
        <title>Chromosome-scale assembly of the Dendrobium chrysotoxum genome enhances the understanding of orchid evolution.</title>
        <authorList>
            <person name="Zhang Y."/>
            <person name="Zhang G.Q."/>
            <person name="Zhang D."/>
            <person name="Liu X.D."/>
            <person name="Xu X.Y."/>
            <person name="Sun W.H."/>
            <person name="Yu X."/>
            <person name="Zhu X."/>
            <person name="Wang Z.W."/>
            <person name="Zhao X."/>
            <person name="Zhong W.Y."/>
            <person name="Chen H."/>
            <person name="Yin W.L."/>
            <person name="Huang T."/>
            <person name="Niu S.C."/>
            <person name="Liu Z.J."/>
        </authorList>
    </citation>
    <scope>NUCLEOTIDE SEQUENCE [LARGE SCALE GENOMIC DNA]</scope>
    <source>
        <strain evidence="1">Lindl</strain>
    </source>
</reference>
<evidence type="ECO:0000313" key="1">
    <source>
        <dbReference type="EMBL" id="KAH0449546.1"/>
    </source>
</evidence>
<evidence type="ECO:0000313" key="2">
    <source>
        <dbReference type="Proteomes" id="UP000775213"/>
    </source>
</evidence>